<evidence type="ECO:0000313" key="3">
    <source>
        <dbReference type="Proteomes" id="UP000269945"/>
    </source>
</evidence>
<proteinExistence type="predicted"/>
<accession>A0A9X9PZJ8</accession>
<protein>
    <submittedName>
        <fullName evidence="2">Uncharacterized protein</fullName>
    </submittedName>
</protein>
<dbReference type="AlphaFoldDB" id="A0A9X9PZJ8"/>
<comment type="caution">
    <text evidence="2">The sequence shown here is derived from an EMBL/GenBank/DDBJ whole genome shotgun (WGS) entry which is preliminary data.</text>
</comment>
<evidence type="ECO:0000256" key="1">
    <source>
        <dbReference type="SAM" id="MobiDB-lite"/>
    </source>
</evidence>
<sequence length="49" mass="5308">MCVHVHARPPSREVTQIKRGAGPLQGPSRKLLTSLSSVHCPTPPEVHTN</sequence>
<name>A0A9X9PZJ8_GULGU</name>
<feature type="region of interest" description="Disordered" evidence="1">
    <location>
        <begin position="1"/>
        <end position="49"/>
    </location>
</feature>
<organism evidence="2 3">
    <name type="scientific">Gulo gulo</name>
    <name type="common">Wolverine</name>
    <name type="synonym">Gluton</name>
    <dbReference type="NCBI Taxonomy" id="48420"/>
    <lineage>
        <taxon>Eukaryota</taxon>
        <taxon>Metazoa</taxon>
        <taxon>Chordata</taxon>
        <taxon>Craniata</taxon>
        <taxon>Vertebrata</taxon>
        <taxon>Euteleostomi</taxon>
        <taxon>Mammalia</taxon>
        <taxon>Eutheria</taxon>
        <taxon>Laurasiatheria</taxon>
        <taxon>Carnivora</taxon>
        <taxon>Caniformia</taxon>
        <taxon>Musteloidea</taxon>
        <taxon>Mustelidae</taxon>
        <taxon>Guloninae</taxon>
        <taxon>Gulo</taxon>
    </lineage>
</organism>
<reference evidence="2 3" key="1">
    <citation type="submission" date="2018-10" db="EMBL/GenBank/DDBJ databases">
        <authorList>
            <person name="Ekblom R."/>
            <person name="Jareborg N."/>
        </authorList>
    </citation>
    <scope>NUCLEOTIDE SEQUENCE [LARGE SCALE GENOMIC DNA]</scope>
    <source>
        <tissue evidence="2">Muscle</tissue>
    </source>
</reference>
<keyword evidence="3" id="KW-1185">Reference proteome</keyword>
<evidence type="ECO:0000313" key="2">
    <source>
        <dbReference type="EMBL" id="VCW78955.1"/>
    </source>
</evidence>
<dbReference type="Proteomes" id="UP000269945">
    <property type="component" value="Unassembled WGS sequence"/>
</dbReference>
<gene>
    <name evidence="2" type="ORF">BN2614_LOCUS4</name>
</gene>
<dbReference type="EMBL" id="CYRY02011042">
    <property type="protein sequence ID" value="VCW78955.1"/>
    <property type="molecule type" value="Genomic_DNA"/>
</dbReference>